<feature type="coiled-coil region" evidence="1">
    <location>
        <begin position="91"/>
        <end position="118"/>
    </location>
</feature>
<evidence type="ECO:0000256" key="2">
    <source>
        <dbReference type="SAM" id="MobiDB-lite"/>
    </source>
</evidence>
<gene>
    <name evidence="3" type="ORF">CSA56_18850</name>
</gene>
<evidence type="ECO:0000313" key="3">
    <source>
        <dbReference type="EMBL" id="PIE31280.1"/>
    </source>
</evidence>
<dbReference type="InterPro" id="IPR035205">
    <property type="entry name" value="DUF5320"/>
</dbReference>
<organism evidence="3 4">
    <name type="scientific">candidate division KSB3 bacterium</name>
    <dbReference type="NCBI Taxonomy" id="2044937"/>
    <lineage>
        <taxon>Bacteria</taxon>
        <taxon>candidate division KSB3</taxon>
    </lineage>
</organism>
<dbReference type="EMBL" id="PDSK01000158">
    <property type="protein sequence ID" value="PIE31280.1"/>
    <property type="molecule type" value="Genomic_DNA"/>
</dbReference>
<keyword evidence="1" id="KW-0175">Coiled coil</keyword>
<dbReference type="AlphaFoldDB" id="A0A2G6K787"/>
<evidence type="ECO:0008006" key="5">
    <source>
        <dbReference type="Google" id="ProtNLM"/>
    </source>
</evidence>
<evidence type="ECO:0000313" key="4">
    <source>
        <dbReference type="Proteomes" id="UP000230821"/>
    </source>
</evidence>
<reference evidence="3 4" key="1">
    <citation type="submission" date="2017-10" db="EMBL/GenBank/DDBJ databases">
        <title>Novel microbial diversity and functional potential in the marine mammal oral microbiome.</title>
        <authorList>
            <person name="Dudek N.K."/>
            <person name="Sun C.L."/>
            <person name="Burstein D."/>
            <person name="Kantor R.S."/>
            <person name="Aliaga Goltsman D.S."/>
            <person name="Bik E.M."/>
            <person name="Thomas B.C."/>
            <person name="Banfield J.F."/>
            <person name="Relman D.A."/>
        </authorList>
    </citation>
    <scope>NUCLEOTIDE SEQUENCE [LARGE SCALE GENOMIC DNA]</scope>
    <source>
        <strain evidence="3">DOLJORAL78_47_16</strain>
    </source>
</reference>
<sequence>MPGFDRTGPMGHGPGTGGGFGYCSPSADENVRGTASYGVGRGGIPCGGGRGFAFGGGRSAWQGLGHGLRCGRFGQFVQAPVVDGIPAEQEITLLREQSSALQHELAQIQERLDALTAEKDT</sequence>
<dbReference type="Pfam" id="PF17253">
    <property type="entry name" value="DUF5320"/>
    <property type="match status" value="1"/>
</dbReference>
<feature type="region of interest" description="Disordered" evidence="2">
    <location>
        <begin position="1"/>
        <end position="25"/>
    </location>
</feature>
<protein>
    <recommendedName>
        <fullName evidence="5">DUF5320 domain-containing protein</fullName>
    </recommendedName>
</protein>
<proteinExistence type="predicted"/>
<accession>A0A2G6K787</accession>
<comment type="caution">
    <text evidence="3">The sequence shown here is derived from an EMBL/GenBank/DDBJ whole genome shotgun (WGS) entry which is preliminary data.</text>
</comment>
<dbReference type="Proteomes" id="UP000230821">
    <property type="component" value="Unassembled WGS sequence"/>
</dbReference>
<feature type="compositionally biased region" description="Gly residues" evidence="2">
    <location>
        <begin position="10"/>
        <end position="21"/>
    </location>
</feature>
<evidence type="ECO:0000256" key="1">
    <source>
        <dbReference type="SAM" id="Coils"/>
    </source>
</evidence>
<name>A0A2G6K787_9BACT</name>